<dbReference type="SMART" id="SM00276">
    <property type="entry name" value="GLECT"/>
    <property type="match status" value="1"/>
</dbReference>
<evidence type="ECO:0000313" key="6">
    <source>
        <dbReference type="Proteomes" id="UP000008225"/>
    </source>
</evidence>
<dbReference type="Proteomes" id="UP000008225">
    <property type="component" value="Unplaced"/>
</dbReference>
<evidence type="ECO:0000256" key="1">
    <source>
        <dbReference type="ARBA" id="ARBA00022734"/>
    </source>
</evidence>
<sequence length="241" mass="27055">MLQLQEIHREDWTQFGTTAQRKTTMSTLPVPYTQAVSLPIGTSVTIKGKPVQPFFNEPLLQVDFHTAMDELSDIAFHFKVYFGHYVAMNSRENRVWKQEVKLNDMPFEDGKAFELCISAVNNGYQVSAQGAPSTWSPWAPRARDSSPRPPRNSWSLSPITTSVSSFSSHTEGTLNFYNFPLSTSVVGCTALCLHCPPQLLPNLTRVKGGSPTILSMVENLLYLHPQFSFPLMLLFQFHAAK</sequence>
<reference evidence="5" key="1">
    <citation type="submission" date="2009-03" db="EMBL/GenBank/DDBJ databases">
        <authorList>
            <person name="Warren W."/>
            <person name="Ye L."/>
            <person name="Minx P."/>
            <person name="Worley K."/>
            <person name="Gibbs R."/>
            <person name="Wilson R.K."/>
        </authorList>
    </citation>
    <scope>NUCLEOTIDE SEQUENCE [LARGE SCALE GENOMIC DNA]</scope>
</reference>
<dbReference type="SUPFAM" id="SSF49899">
    <property type="entry name" value="Concanavalin A-like lectins/glucanases"/>
    <property type="match status" value="1"/>
</dbReference>
<dbReference type="Gene3D" id="2.60.120.200">
    <property type="match status" value="1"/>
</dbReference>
<dbReference type="CDD" id="cd00070">
    <property type="entry name" value="GLECT"/>
    <property type="match status" value="1"/>
</dbReference>
<dbReference type="InterPro" id="IPR001079">
    <property type="entry name" value="Galectin_CRD"/>
</dbReference>
<dbReference type="PANTHER" id="PTHR11346:SF15">
    <property type="entry name" value="PLACENTAL PROTEIN 13-LIKE"/>
    <property type="match status" value="1"/>
</dbReference>
<dbReference type="InterPro" id="IPR013320">
    <property type="entry name" value="ConA-like_dom_sf"/>
</dbReference>
<reference evidence="5" key="3">
    <citation type="submission" date="2025-09" db="UniProtKB">
        <authorList>
            <consortium name="Ensembl"/>
        </authorList>
    </citation>
    <scope>IDENTIFICATION</scope>
</reference>
<dbReference type="SMART" id="SM00908">
    <property type="entry name" value="Gal-bind_lectin"/>
    <property type="match status" value="1"/>
</dbReference>
<dbReference type="GeneTree" id="ENSGT00940000163192"/>
<proteinExistence type="predicted"/>
<protein>
    <recommendedName>
        <fullName evidence="2">Galectin</fullName>
    </recommendedName>
</protein>
<evidence type="ECO:0000313" key="5">
    <source>
        <dbReference type="Ensembl" id="ENSCJAP00000080565.1"/>
    </source>
</evidence>
<reference evidence="5" key="2">
    <citation type="submission" date="2025-08" db="UniProtKB">
        <authorList>
            <consortium name="Ensembl"/>
        </authorList>
    </citation>
    <scope>IDENTIFICATION</scope>
</reference>
<dbReference type="GO" id="GO:0030246">
    <property type="term" value="F:carbohydrate binding"/>
    <property type="evidence" value="ECO:0007669"/>
    <property type="project" value="UniProtKB-UniRule"/>
</dbReference>
<dbReference type="AlphaFoldDB" id="A0A8I3W381"/>
<feature type="region of interest" description="Disordered" evidence="3">
    <location>
        <begin position="130"/>
        <end position="154"/>
    </location>
</feature>
<accession>A0A8I3W381</accession>
<evidence type="ECO:0000256" key="3">
    <source>
        <dbReference type="SAM" id="MobiDB-lite"/>
    </source>
</evidence>
<dbReference type="InterPro" id="IPR044156">
    <property type="entry name" value="Galectin-like"/>
</dbReference>
<organism evidence="5 6">
    <name type="scientific">Callithrix jacchus</name>
    <name type="common">White-tufted-ear marmoset</name>
    <name type="synonym">Simia Jacchus</name>
    <dbReference type="NCBI Taxonomy" id="9483"/>
    <lineage>
        <taxon>Eukaryota</taxon>
        <taxon>Metazoa</taxon>
        <taxon>Chordata</taxon>
        <taxon>Craniata</taxon>
        <taxon>Vertebrata</taxon>
        <taxon>Euteleostomi</taxon>
        <taxon>Mammalia</taxon>
        <taxon>Eutheria</taxon>
        <taxon>Euarchontoglires</taxon>
        <taxon>Primates</taxon>
        <taxon>Haplorrhini</taxon>
        <taxon>Platyrrhini</taxon>
        <taxon>Cebidae</taxon>
        <taxon>Callitrichinae</taxon>
        <taxon>Callithrix</taxon>
        <taxon>Callithrix</taxon>
    </lineage>
</organism>
<keyword evidence="6" id="KW-1185">Reference proteome</keyword>
<dbReference type="Ensembl" id="ENSCJAT00000135656.1">
    <property type="protein sequence ID" value="ENSCJAP00000080565.1"/>
    <property type="gene ID" value="ENSCJAG00000083354.1"/>
</dbReference>
<dbReference type="PROSITE" id="PS51304">
    <property type="entry name" value="GALECTIN"/>
    <property type="match status" value="1"/>
</dbReference>
<dbReference type="PANTHER" id="PTHR11346">
    <property type="entry name" value="GALECTIN"/>
    <property type="match status" value="1"/>
</dbReference>
<dbReference type="Pfam" id="PF00337">
    <property type="entry name" value="Gal-bind_lectin"/>
    <property type="match status" value="1"/>
</dbReference>
<evidence type="ECO:0000259" key="4">
    <source>
        <dbReference type="PROSITE" id="PS51304"/>
    </source>
</evidence>
<keyword evidence="1 2" id="KW-0430">Lectin</keyword>
<feature type="domain" description="Galectin" evidence="4">
    <location>
        <begin position="30"/>
        <end position="169"/>
    </location>
</feature>
<evidence type="ECO:0000256" key="2">
    <source>
        <dbReference type="RuleBase" id="RU102079"/>
    </source>
</evidence>
<name>A0A8I3W381_CALJA</name>